<dbReference type="SUPFAM" id="SSF51011">
    <property type="entry name" value="Glycosyl hydrolase domain"/>
    <property type="match status" value="1"/>
</dbReference>
<comment type="caution">
    <text evidence="3">The sequence shown here is derived from an EMBL/GenBank/DDBJ whole genome shotgun (WGS) entry which is preliminary data.</text>
</comment>
<dbReference type="SUPFAM" id="SSF51445">
    <property type="entry name" value="(Trans)glycosidases"/>
    <property type="match status" value="1"/>
</dbReference>
<dbReference type="InterPro" id="IPR006047">
    <property type="entry name" value="GH13_cat_dom"/>
</dbReference>
<dbReference type="NCBIfam" id="TIGR02403">
    <property type="entry name" value="trehalose_treC"/>
    <property type="match status" value="1"/>
</dbReference>
<dbReference type="SMART" id="SM00642">
    <property type="entry name" value="Aamy"/>
    <property type="match status" value="1"/>
</dbReference>
<dbReference type="PANTHER" id="PTHR10357">
    <property type="entry name" value="ALPHA-AMYLASE FAMILY MEMBER"/>
    <property type="match status" value="1"/>
</dbReference>
<proteinExistence type="predicted"/>
<dbReference type="Gene3D" id="3.90.400.10">
    <property type="entry name" value="Oligo-1,6-glucosidase, Domain 2"/>
    <property type="match status" value="1"/>
</dbReference>
<gene>
    <name evidence="3" type="ORF">J2Z34_001438</name>
</gene>
<reference evidence="3 4" key="1">
    <citation type="submission" date="2021-03" db="EMBL/GenBank/DDBJ databases">
        <title>Genomic Encyclopedia of Type Strains, Phase IV (KMG-IV): sequencing the most valuable type-strain genomes for metagenomic binning, comparative biology and taxonomic classification.</title>
        <authorList>
            <person name="Goeker M."/>
        </authorList>
    </citation>
    <scope>NUCLEOTIDE SEQUENCE [LARGE SCALE GENOMIC DNA]</scope>
    <source>
        <strain evidence="3 4">DSM 6139</strain>
    </source>
</reference>
<dbReference type="NCBIfam" id="NF008183">
    <property type="entry name" value="PRK10933.1"/>
    <property type="match status" value="1"/>
</dbReference>
<dbReference type="GO" id="GO:0008788">
    <property type="term" value="F:alpha,alpha-phosphotrehalase activity"/>
    <property type="evidence" value="ECO:0007669"/>
    <property type="project" value="UniProtKB-EC"/>
</dbReference>
<dbReference type="Gene3D" id="2.60.40.1180">
    <property type="entry name" value="Golgi alpha-mannosidase II"/>
    <property type="match status" value="1"/>
</dbReference>
<accession>A0ABS4G331</accession>
<dbReference type="Gene3D" id="3.20.20.80">
    <property type="entry name" value="Glycosidases"/>
    <property type="match status" value="1"/>
</dbReference>
<dbReference type="Proteomes" id="UP001519271">
    <property type="component" value="Unassembled WGS sequence"/>
</dbReference>
<dbReference type="Pfam" id="PF00128">
    <property type="entry name" value="Alpha-amylase"/>
    <property type="match status" value="1"/>
</dbReference>
<evidence type="ECO:0000313" key="3">
    <source>
        <dbReference type="EMBL" id="MBP1918953.1"/>
    </source>
</evidence>
<protein>
    <recommendedName>
        <fullName evidence="1">Alpha,alpha-phosphotrehalase</fullName>
        <ecNumber evidence="1">3.2.1.93</ecNumber>
    </recommendedName>
</protein>
<evidence type="ECO:0000256" key="1">
    <source>
        <dbReference type="NCBIfam" id="TIGR02403"/>
    </source>
</evidence>
<dbReference type="InterPro" id="IPR017853">
    <property type="entry name" value="GH"/>
</dbReference>
<keyword evidence="3" id="KW-0378">Hydrolase</keyword>
<keyword evidence="4" id="KW-1185">Reference proteome</keyword>
<dbReference type="PANTHER" id="PTHR10357:SF217">
    <property type="entry name" value="TREHALOSE-6-PHOSPHATE HYDROLASE"/>
    <property type="match status" value="1"/>
</dbReference>
<dbReference type="InterPro" id="IPR045857">
    <property type="entry name" value="O16G_dom_2"/>
</dbReference>
<keyword evidence="3" id="KW-0326">Glycosidase</keyword>
<dbReference type="RefSeq" id="WP_209459175.1">
    <property type="nucleotide sequence ID" value="NZ_JAGGKC010000010.1"/>
</dbReference>
<feature type="domain" description="Glycosyl hydrolase family 13 catalytic" evidence="2">
    <location>
        <begin position="11"/>
        <end position="412"/>
    </location>
</feature>
<sequence length="564" mass="65483">MQSVKDKVIYQVYVKSFMDSNGDGKGDIAGITMKLDYLKRLGADCLWLTPVFVSPMNDNGYDVADYYSIDPSFGTMEDLEVLISEAKKRGLGIMLDMVFNHTSTDHEWFRKAIAGDKKYKDYYIFRRGREALPPTNWISKFGGSAWEMAGESGEYYLHLFDRTQADLNWENEDLRKELYDVVNFWIKKGVVGFRFDVVNLISKPDVLEDDLNGDGRRFYTDGPRVHEHLKELARNTFGKHHDMITVGEMSSTSIENCVRYSNPLEEELSMVFNFHHLKVDYEAGDKWTLKEFDFMELKKIFNDWQTGMEKEGGWMALFYNNHDQPRSVSRFGSDSKYHKESAKMLATSIHLMRGTPYIYQGEEFGMPNAYFDDISEYRDVESINYYDILKSKGMAEAEILEVLREKSRDNGRTPMLWDDSDGHGFTTSVPWLPFAKVPGISAEADLASSDSIFNHYRKLIELRKQYEVISDGTFMMTDMENSHLLCYLRCKGTGKMLVVSNFYDDETEFDLDKLFYETSIDFRKCTFESVLISNYYDLAKVGEIIRIRPYESFALYVEDKHPSC</sequence>
<name>A0ABS4G331_9CLOT</name>
<dbReference type="InterPro" id="IPR013780">
    <property type="entry name" value="Glyco_hydro_b"/>
</dbReference>
<organism evidence="3 4">
    <name type="scientific">Youngiibacter multivorans</name>
    <dbReference type="NCBI Taxonomy" id="937251"/>
    <lineage>
        <taxon>Bacteria</taxon>
        <taxon>Bacillati</taxon>
        <taxon>Bacillota</taxon>
        <taxon>Clostridia</taxon>
        <taxon>Eubacteriales</taxon>
        <taxon>Clostridiaceae</taxon>
        <taxon>Youngiibacter</taxon>
    </lineage>
</organism>
<evidence type="ECO:0000313" key="4">
    <source>
        <dbReference type="Proteomes" id="UP001519271"/>
    </source>
</evidence>
<dbReference type="EC" id="3.2.1.93" evidence="1"/>
<evidence type="ECO:0000259" key="2">
    <source>
        <dbReference type="SMART" id="SM00642"/>
    </source>
</evidence>
<dbReference type="InterPro" id="IPR012769">
    <property type="entry name" value="Trehalose_TreC"/>
</dbReference>
<dbReference type="EMBL" id="JAGGKC010000010">
    <property type="protein sequence ID" value="MBP1918953.1"/>
    <property type="molecule type" value="Genomic_DNA"/>
</dbReference>
<dbReference type="CDD" id="cd11333">
    <property type="entry name" value="AmyAc_SI_OligoGlu_DGase"/>
    <property type="match status" value="1"/>
</dbReference>